<proteinExistence type="predicted"/>
<evidence type="ECO:0008006" key="5">
    <source>
        <dbReference type="Google" id="ProtNLM"/>
    </source>
</evidence>
<evidence type="ECO:0000259" key="1">
    <source>
        <dbReference type="Pfam" id="PF16314"/>
    </source>
</evidence>
<dbReference type="InterPro" id="IPR011004">
    <property type="entry name" value="Trimer_LpxA-like_sf"/>
</dbReference>
<reference evidence="4" key="1">
    <citation type="submission" date="2015-07" db="EMBL/GenBank/DDBJ databases">
        <title>Genome sequencing of Sunxiuqinia dokdonensis strain SK.</title>
        <authorList>
            <person name="Ahn S."/>
            <person name="Kim B.-C."/>
        </authorList>
    </citation>
    <scope>NUCLEOTIDE SEQUENCE [LARGE SCALE GENOMIC DNA]</scope>
    <source>
        <strain evidence="4">SK</strain>
    </source>
</reference>
<keyword evidence="4" id="KW-1185">Reference proteome</keyword>
<evidence type="ECO:0000313" key="3">
    <source>
        <dbReference type="EMBL" id="KOH42604.1"/>
    </source>
</evidence>
<dbReference type="Proteomes" id="UP000036958">
    <property type="component" value="Unassembled WGS sequence"/>
</dbReference>
<accession>A0A0L8V2H2</accession>
<dbReference type="InterPro" id="IPR032533">
    <property type="entry name" value="DUF4954"/>
</dbReference>
<dbReference type="SUPFAM" id="SSF51161">
    <property type="entry name" value="Trimeric LpxA-like enzymes"/>
    <property type="match status" value="1"/>
</dbReference>
<gene>
    <name evidence="3" type="ORF">NC99_45590</name>
</gene>
<dbReference type="RefSeq" id="WP_053188768.1">
    <property type="nucleotide sequence ID" value="NZ_LGIA01000220.1"/>
</dbReference>
<dbReference type="EMBL" id="LGIA01000220">
    <property type="protein sequence ID" value="KOH42604.1"/>
    <property type="molecule type" value="Genomic_DNA"/>
</dbReference>
<evidence type="ECO:0000259" key="2">
    <source>
        <dbReference type="Pfam" id="PF20683"/>
    </source>
</evidence>
<comment type="caution">
    <text evidence="3">The sequence shown here is derived from an EMBL/GenBank/DDBJ whole genome shotgun (WGS) entry which is preliminary data.</text>
</comment>
<dbReference type="InterPro" id="IPR049208">
    <property type="entry name" value="DUF6819"/>
</dbReference>
<dbReference type="Gene3D" id="2.160.10.10">
    <property type="entry name" value="Hexapeptide repeat proteins"/>
    <property type="match status" value="1"/>
</dbReference>
<sequence length="673" mass="76198">MSNDSYRHLTTAEIQTLEQNKNNAQNWNNIFVLEGFDASRVENCRFTGENRIGQLNETMTFFGKVEKPCGLFNAHFHNCTIGDNVFVNHVKNYIANYDIEDHVIIDNTDLLAVEGLSNFGNGIQVSVLDETGGRKVPIYNQLSAHLAYMLAFYKHRKVFNERLEQLIDQYTEEVKSERGLVGQYSQIINCREIKNVKIGPYTLIDGCSKLENGSINSNASAPVKLGHEIIMKDFIISSGSEVTDGAIVAKCFIGQGCKLGSQYSAENSLFFANCQGFHGEACALFAGPYTVTHHKSTLLIAGMFSFCNAGSGSNQSNHMYKLGPIHHGIVERGSKTTSDSYLLWPAKIGAFTMVMGRHYKNSDTSDMPFSYLIENKDESWLAPAINLKSVGTIRDVLKWPRRDKRTDPKKMDCVNFNLLSPFTIQKMAKGIRKLKEIQRISGETTEVFSYNNTKIKRNSLLRGIDLYHMAIMKFIGNSIITRLNTCTLETRRDVQCCLRSDSTVGKGNWIDLAGLIAPKHAISELLDGVEDGSISQLNQIESIFYSLHDNYYNYEWNWTVDFIAKYFDKSLEEMSVEDIIQIIREWQQSVVEIDKMLYLDAKKEFRLESMTGFGIDGSQKTKQLDFENVRGKFESNDFVREILNHIDRKTALGNRVIEQLTQTINSSVNISET</sequence>
<dbReference type="OrthoDB" id="9814955at2"/>
<protein>
    <recommendedName>
        <fullName evidence="5">DUF4954 domain-containing protein</fullName>
    </recommendedName>
</protein>
<feature type="domain" description="DUF4954" evidence="1">
    <location>
        <begin position="6"/>
        <end position="437"/>
    </location>
</feature>
<feature type="domain" description="DUF6819" evidence="2">
    <location>
        <begin position="492"/>
        <end position="660"/>
    </location>
</feature>
<dbReference type="AlphaFoldDB" id="A0A0L8V2H2"/>
<dbReference type="STRING" id="1409788.NC99_45590"/>
<dbReference type="Pfam" id="PF20683">
    <property type="entry name" value="DUF6819"/>
    <property type="match status" value="1"/>
</dbReference>
<name>A0A0L8V2H2_9BACT</name>
<evidence type="ECO:0000313" key="4">
    <source>
        <dbReference type="Proteomes" id="UP000036958"/>
    </source>
</evidence>
<dbReference type="Pfam" id="PF16314">
    <property type="entry name" value="DUF4954"/>
    <property type="match status" value="1"/>
</dbReference>
<organism evidence="3 4">
    <name type="scientific">Sunxiuqinia dokdonensis</name>
    <dbReference type="NCBI Taxonomy" id="1409788"/>
    <lineage>
        <taxon>Bacteria</taxon>
        <taxon>Pseudomonadati</taxon>
        <taxon>Bacteroidota</taxon>
        <taxon>Bacteroidia</taxon>
        <taxon>Marinilabiliales</taxon>
        <taxon>Prolixibacteraceae</taxon>
        <taxon>Sunxiuqinia</taxon>
    </lineage>
</organism>